<evidence type="ECO:0000313" key="29">
    <source>
        <dbReference type="Proteomes" id="UP000450161"/>
    </source>
</evidence>
<proteinExistence type="predicted"/>
<dbReference type="GO" id="GO:0004521">
    <property type="term" value="F:RNA endonuclease activity"/>
    <property type="evidence" value="ECO:0007669"/>
    <property type="project" value="TreeGrafter"/>
</dbReference>
<evidence type="ECO:0000313" key="27">
    <source>
        <dbReference type="Proteomes" id="UP000390763"/>
    </source>
</evidence>
<dbReference type="Proteomes" id="UP001200307">
    <property type="component" value="Unassembled WGS sequence"/>
</dbReference>
<dbReference type="GO" id="GO:0006402">
    <property type="term" value="P:mRNA catabolic process"/>
    <property type="evidence" value="ECO:0007669"/>
    <property type="project" value="TreeGrafter"/>
</dbReference>
<evidence type="ECO:0000313" key="10">
    <source>
        <dbReference type="EMBL" id="MQO91684.1"/>
    </source>
</evidence>
<accession>A0A3E5A7I4</accession>
<evidence type="ECO:0000313" key="12">
    <source>
        <dbReference type="EMBL" id="RGN05359.1"/>
    </source>
</evidence>
<evidence type="ECO:0000313" key="13">
    <source>
        <dbReference type="EMBL" id="RGU93917.1"/>
    </source>
</evidence>
<reference evidence="11 29" key="2">
    <citation type="submission" date="2019-08" db="EMBL/GenBank/DDBJ databases">
        <title>In-depth cultivation of the pig gut microbiome towards novel bacterial diversity and tailored functional studies.</title>
        <authorList>
            <person name="Wylensek D."/>
            <person name="Hitch T.C.A."/>
            <person name="Clavel T."/>
        </authorList>
    </citation>
    <scope>NUCLEOTIDE SEQUENCE [LARGE SCALE GENOMIC DNA]</scope>
    <source>
        <strain evidence="11 29">LKV-178-WT-2C</strain>
    </source>
</reference>
<evidence type="ECO:0000313" key="15">
    <source>
        <dbReference type="EMBL" id="RGW74335.1"/>
    </source>
</evidence>
<dbReference type="PANTHER" id="PTHR40588:SF1">
    <property type="entry name" value="MRNA INTERFERASE TOXIN YAFQ"/>
    <property type="match status" value="1"/>
</dbReference>
<evidence type="ECO:0000313" key="6">
    <source>
        <dbReference type="EMBL" id="MCW4133052.1"/>
    </source>
</evidence>
<dbReference type="EMBL" id="QRYP01000036">
    <property type="protein sequence ID" value="RGU93917.1"/>
    <property type="molecule type" value="Genomic_DNA"/>
</dbReference>
<evidence type="ECO:0000313" key="14">
    <source>
        <dbReference type="EMBL" id="RGW66769.1"/>
    </source>
</evidence>
<dbReference type="Proteomes" id="UP001209168">
    <property type="component" value="Unassembled WGS sequence"/>
</dbReference>
<dbReference type="Proteomes" id="UP001206014">
    <property type="component" value="Unassembled WGS sequence"/>
</dbReference>
<evidence type="ECO:0000313" key="28">
    <source>
        <dbReference type="Proteomes" id="UP000421283"/>
    </source>
</evidence>
<dbReference type="EMBL" id="QROP01000023">
    <property type="protein sequence ID" value="RHL36906.1"/>
    <property type="molecule type" value="Genomic_DNA"/>
</dbReference>
<evidence type="ECO:0000313" key="3">
    <source>
        <dbReference type="EMBL" id="MCE4122683.1"/>
    </source>
</evidence>
<evidence type="ECO:0000313" key="23">
    <source>
        <dbReference type="Proteomes" id="UP000285236"/>
    </source>
</evidence>
<dbReference type="Proteomes" id="UP000450161">
    <property type="component" value="Unassembled WGS sequence"/>
</dbReference>
<dbReference type="Pfam" id="PF15738">
    <property type="entry name" value="YafQ_toxin"/>
    <property type="match status" value="1"/>
</dbReference>
<dbReference type="GO" id="GO:0006415">
    <property type="term" value="P:translational termination"/>
    <property type="evidence" value="ECO:0007669"/>
    <property type="project" value="TreeGrafter"/>
</dbReference>
<evidence type="ECO:0000313" key="19">
    <source>
        <dbReference type="Proteomes" id="UP000261245"/>
    </source>
</evidence>
<evidence type="ECO:0000313" key="25">
    <source>
        <dbReference type="Proteomes" id="UP000286077"/>
    </source>
</evidence>
<dbReference type="Proteomes" id="UP000284562">
    <property type="component" value="Unassembled WGS sequence"/>
</dbReference>
<dbReference type="Proteomes" id="UP001205506">
    <property type="component" value="Unassembled WGS sequence"/>
</dbReference>
<evidence type="ECO:0000313" key="11">
    <source>
        <dbReference type="EMBL" id="MST78728.1"/>
    </source>
</evidence>
<evidence type="ECO:0000313" key="4">
    <source>
        <dbReference type="EMBL" id="MCP9502769.1"/>
    </source>
</evidence>
<dbReference type="EMBL" id="QSFW01000024">
    <property type="protein sequence ID" value="RHA84559.1"/>
    <property type="molecule type" value="Genomic_DNA"/>
</dbReference>
<dbReference type="Proteomes" id="UP000358159">
    <property type="component" value="Unassembled WGS sequence"/>
</dbReference>
<evidence type="ECO:0000313" key="24">
    <source>
        <dbReference type="Proteomes" id="UP000285776"/>
    </source>
</evidence>
<dbReference type="EMBL" id="QSAV01000074">
    <property type="protein sequence ID" value="RGW74335.1"/>
    <property type="molecule type" value="Genomic_DNA"/>
</dbReference>
<dbReference type="NCBIfam" id="TIGR02385">
    <property type="entry name" value="RelE_StbE"/>
    <property type="match status" value="1"/>
</dbReference>
<reference evidence="4" key="5">
    <citation type="submission" date="2022-07" db="EMBL/GenBank/DDBJ databases">
        <title>Prevotella copri.</title>
        <authorList>
            <person name="Yang C."/>
        </authorList>
    </citation>
    <scope>NUCLEOTIDE SEQUENCE</scope>
    <source>
        <strain evidence="5">HF1805</strain>
        <strain evidence="4">HF88</strain>
    </source>
</reference>
<gene>
    <name evidence="18" type="ORF">DW026_09625</name>
    <name evidence="17" type="ORF">DW064_12525</name>
    <name evidence="16" type="ORF">DW916_11180</name>
    <name evidence="15" type="ORF">DWV53_14525</name>
    <name evidence="14" type="ORF">DWV60_11065</name>
    <name evidence="13" type="ORF">DWW35_11785</name>
    <name evidence="12" type="ORF">DXB80_12270</name>
    <name evidence="10" type="ORF">F7D31_03195</name>
    <name evidence="9" type="ORF">F7D42_06720</name>
    <name evidence="8" type="ORF">F7D62_11880</name>
    <name evidence="11" type="ORF">FYJ72_13970</name>
    <name evidence="3" type="ORF">LYY06_10465</name>
    <name evidence="5" type="ORF">NNC68_12835</name>
    <name evidence="4" type="ORF">NND11_14680</name>
    <name evidence="6" type="ORF">ONT19_16000</name>
    <name evidence="7" type="ORF">ONT23_09595</name>
</gene>
<dbReference type="SUPFAM" id="SSF143011">
    <property type="entry name" value="RelE-like"/>
    <property type="match status" value="1"/>
</dbReference>
<evidence type="ECO:0000313" key="21">
    <source>
        <dbReference type="Proteomes" id="UP000284562"/>
    </source>
</evidence>
<evidence type="ECO:0000313" key="20">
    <source>
        <dbReference type="Proteomes" id="UP000283672"/>
    </source>
</evidence>
<dbReference type="EMBL" id="VZBT01000086">
    <property type="protein sequence ID" value="MQO04788.1"/>
    <property type="molecule type" value="Genomic_DNA"/>
</dbReference>
<dbReference type="InterPro" id="IPR004386">
    <property type="entry name" value="Toxin_YafQ-like"/>
</dbReference>
<dbReference type="PANTHER" id="PTHR40588">
    <property type="entry name" value="MRNA INTERFERASE TOXIN YAFQ"/>
    <property type="match status" value="1"/>
</dbReference>
<dbReference type="Proteomes" id="UP000284990">
    <property type="component" value="Unassembled WGS sequence"/>
</dbReference>
<reference evidence="3" key="4">
    <citation type="submission" date="2021-12" db="EMBL/GenBank/DDBJ databases">
        <authorList>
            <person name="Lv X."/>
        </authorList>
    </citation>
    <scope>NUCLEOTIDE SEQUENCE</scope>
    <source>
        <strain evidence="3">HF2106</strain>
    </source>
</reference>
<dbReference type="Proteomes" id="UP000285776">
    <property type="component" value="Unassembled WGS sequence"/>
</dbReference>
<protein>
    <submittedName>
        <fullName evidence="12">Type II toxin-antitoxin system YafQ family toxin</fullName>
    </submittedName>
</protein>
<evidence type="ECO:0000256" key="2">
    <source>
        <dbReference type="PIRSR" id="PIRSR006156-1"/>
    </source>
</evidence>
<dbReference type="PIRSF" id="PIRSF006156">
    <property type="entry name" value="YafQ"/>
    <property type="match status" value="1"/>
</dbReference>
<feature type="active site" description="Proton donor" evidence="2">
    <location>
        <position position="85"/>
    </location>
</feature>
<evidence type="ECO:0000313" key="8">
    <source>
        <dbReference type="EMBL" id="MQO04788.1"/>
    </source>
</evidence>
<evidence type="ECO:0000313" key="18">
    <source>
        <dbReference type="EMBL" id="RHL36906.1"/>
    </source>
</evidence>
<dbReference type="EMBL" id="JAJTVO010000018">
    <property type="protein sequence ID" value="MCE4122683.1"/>
    <property type="molecule type" value="Genomic_DNA"/>
</dbReference>
<dbReference type="InterPro" id="IPR007712">
    <property type="entry name" value="RelE/ParE_toxin"/>
</dbReference>
<dbReference type="EMBL" id="JAPDVG010000002">
    <property type="protein sequence ID" value="MCW4133052.1"/>
    <property type="molecule type" value="Genomic_DNA"/>
</dbReference>
<reference evidence="6" key="6">
    <citation type="submission" date="2022-11" db="EMBL/GenBank/DDBJ databases">
        <title>Genomic repertoires linked with pathogenic potency of arthritogenic Prevotella copri isolated from the gut of rheumatoid arthritis patients.</title>
        <authorList>
            <person name="Nii T."/>
            <person name="Maeda Y."/>
            <person name="Motooka D."/>
            <person name="Naito M."/>
            <person name="Matsumoto Y."/>
            <person name="Ogawa T."/>
            <person name="Oguro-Igashira E."/>
            <person name="Kishikawa T."/>
            <person name="Yamashita M."/>
            <person name="Koizumi S."/>
            <person name="Kurakawa T."/>
            <person name="Okumura R."/>
            <person name="Kayama H."/>
            <person name="Murakami M."/>
            <person name="Sakaguchi T."/>
            <person name="Das B."/>
            <person name="Nakamura S."/>
            <person name="Okada Y."/>
            <person name="Kumanogoh A."/>
            <person name="Takeda K."/>
        </authorList>
    </citation>
    <scope>NUCLEOTIDE SEQUENCE</scope>
    <source>
        <strain evidence="7">H012_8</strain>
        <strain evidence="6">H019-1</strain>
    </source>
</reference>
<reference evidence="28" key="3">
    <citation type="submission" date="2019-09" db="EMBL/GenBank/DDBJ databases">
        <title>Distinct polysaccharide growth profiles of human intestinal Prevotella copri isolates.</title>
        <authorList>
            <person name="Fehlner-Peach H."/>
            <person name="Magnabosco C."/>
            <person name="Raghavan V."/>
            <person name="Scher J.U."/>
            <person name="Tett A."/>
            <person name="Cox L.M."/>
            <person name="Gottsegen C."/>
            <person name="Watters A."/>
            <person name="Wiltshire- Gordon J.D."/>
            <person name="Segata N."/>
            <person name="Bonneau R."/>
            <person name="Littman D.R."/>
        </authorList>
    </citation>
    <scope>NUCLEOTIDE SEQUENCE [LARGE SCALE GENOMIC DNA]</scope>
    <source>
        <strain evidence="28">iAU3127</strain>
    </source>
</reference>
<dbReference type="Proteomes" id="UP000283672">
    <property type="component" value="Unassembled WGS sequence"/>
</dbReference>
<dbReference type="AlphaFoldDB" id="A0A3E5A7I4"/>
<dbReference type="RefSeq" id="WP_117729061.1">
    <property type="nucleotide sequence ID" value="NZ_CATKVS010000007.1"/>
</dbReference>
<dbReference type="EMBL" id="QSUC01000043">
    <property type="protein sequence ID" value="RGN05359.1"/>
    <property type="molecule type" value="Genomic_DNA"/>
</dbReference>
<dbReference type="Proteomes" id="UP000421283">
    <property type="component" value="Unassembled WGS sequence"/>
</dbReference>
<comment type="caution">
    <text evidence="12">The sequence shown here is derived from an EMBL/GenBank/DDBJ whole genome shotgun (WGS) entry which is preliminary data.</text>
</comment>
<dbReference type="EMBL" id="VUNF01000042">
    <property type="protein sequence ID" value="MST78728.1"/>
    <property type="molecule type" value="Genomic_DNA"/>
</dbReference>
<dbReference type="Proteomes" id="UP000390763">
    <property type="component" value="Unassembled WGS sequence"/>
</dbReference>
<evidence type="ECO:0000313" key="7">
    <source>
        <dbReference type="EMBL" id="MCW4155786.1"/>
    </source>
</evidence>
<dbReference type="Proteomes" id="UP001209417">
    <property type="component" value="Unassembled WGS sequence"/>
</dbReference>
<dbReference type="InterPro" id="IPR035093">
    <property type="entry name" value="RelE/ParE_toxin_dom_sf"/>
</dbReference>
<reference evidence="10" key="7">
    <citation type="submission" date="2022-12" db="EMBL/GenBank/DDBJ databases">
        <title>Distinct polysaccharide growth profiles of human intestinal Prevotella copri isolates.</title>
        <authorList>
            <person name="Fehlner-Peach H."/>
            <person name="Magnabosco C."/>
            <person name="Raghavan V."/>
            <person name="Scher J.U."/>
            <person name="Tett A."/>
            <person name="Cox L.M."/>
            <person name="Gottsegen C."/>
            <person name="Watters A."/>
            <person name="Wiltshire- Gordon J.D."/>
            <person name="Segata N."/>
            <person name="Bonneau R."/>
            <person name="Littman D.R."/>
        </authorList>
    </citation>
    <scope>NUCLEOTIDE SEQUENCE</scope>
    <source>
        <strain evidence="9 26">BVe41219</strain>
        <strain evidence="27">iAK279</strain>
        <strain evidence="8">IAK279</strain>
        <strain evidence="10">IAU3127</strain>
    </source>
</reference>
<name>A0A3E5A7I4_9BACT</name>
<evidence type="ECO:0000313" key="16">
    <source>
        <dbReference type="EMBL" id="RHA84559.1"/>
    </source>
</evidence>
<dbReference type="Proteomes" id="UP000261245">
    <property type="component" value="Unassembled WGS sequence"/>
</dbReference>
<keyword evidence="1" id="KW-1277">Toxin-antitoxin system</keyword>
<dbReference type="EMBL" id="VZAP01000040">
    <property type="protein sequence ID" value="MQO91684.1"/>
    <property type="molecule type" value="Genomic_DNA"/>
</dbReference>
<evidence type="ECO:0000313" key="22">
    <source>
        <dbReference type="Proteomes" id="UP000284990"/>
    </source>
</evidence>
<organism evidence="12 19">
    <name type="scientific">Segatella copri</name>
    <dbReference type="NCBI Taxonomy" id="165179"/>
    <lineage>
        <taxon>Bacteria</taxon>
        <taxon>Pseudomonadati</taxon>
        <taxon>Bacteroidota</taxon>
        <taxon>Bacteroidia</taxon>
        <taxon>Bacteroidales</taxon>
        <taxon>Prevotellaceae</taxon>
        <taxon>Segatella</taxon>
    </lineage>
</organism>
<evidence type="ECO:0000256" key="1">
    <source>
        <dbReference type="ARBA" id="ARBA00022649"/>
    </source>
</evidence>
<evidence type="ECO:0000313" key="9">
    <source>
        <dbReference type="EMBL" id="MQO55407.1"/>
    </source>
</evidence>
<dbReference type="Proteomes" id="UP000285236">
    <property type="component" value="Unassembled WGS sequence"/>
</dbReference>
<reference evidence="19 20" key="1">
    <citation type="submission" date="2018-08" db="EMBL/GenBank/DDBJ databases">
        <title>A genome reference for cultivated species of the human gut microbiota.</title>
        <authorList>
            <person name="Zou Y."/>
            <person name="Xue W."/>
            <person name="Luo G."/>
        </authorList>
    </citation>
    <scope>NUCLEOTIDE SEQUENCE [LARGE SCALE GENOMIC DNA]</scope>
    <source>
        <strain evidence="15 24">AF10-17</strain>
        <strain evidence="14 25">AF11-14</strain>
        <strain evidence="13 23">AF15-25</strain>
        <strain evidence="18 20">AF38-11</strain>
        <strain evidence="17 21">AF43-2</strain>
        <strain evidence="16 22">AM42-23AC</strain>
        <strain evidence="12 19">OM06-11</strain>
    </source>
</reference>
<dbReference type="EMBL" id="VZAZ01000029">
    <property type="protein sequence ID" value="MQO55407.1"/>
    <property type="molecule type" value="Genomic_DNA"/>
</dbReference>
<dbReference type="EMBL" id="JANDWU010000028">
    <property type="protein sequence ID" value="MCP9550344.1"/>
    <property type="molecule type" value="Genomic_DNA"/>
</dbReference>
<dbReference type="EMBL" id="JANDXR010000026">
    <property type="protein sequence ID" value="MCP9502769.1"/>
    <property type="molecule type" value="Genomic_DNA"/>
</dbReference>
<dbReference type="EMBL" id="QRNN01000063">
    <property type="protein sequence ID" value="RHK46879.1"/>
    <property type="molecule type" value="Genomic_DNA"/>
</dbReference>
<dbReference type="EMBL" id="JAPDVH010000001">
    <property type="protein sequence ID" value="MCW4155786.1"/>
    <property type="molecule type" value="Genomic_DNA"/>
</dbReference>
<dbReference type="EMBL" id="QSAQ01000029">
    <property type="protein sequence ID" value="RGW66769.1"/>
    <property type="molecule type" value="Genomic_DNA"/>
</dbReference>
<dbReference type="Proteomes" id="UP000286077">
    <property type="component" value="Unassembled WGS sequence"/>
</dbReference>
<dbReference type="Gene3D" id="3.30.2310.20">
    <property type="entry name" value="RelE-like"/>
    <property type="match status" value="1"/>
</dbReference>
<evidence type="ECO:0000313" key="17">
    <source>
        <dbReference type="EMBL" id="RHK46879.1"/>
    </source>
</evidence>
<evidence type="ECO:0000313" key="26">
    <source>
        <dbReference type="Proteomes" id="UP000358159"/>
    </source>
</evidence>
<evidence type="ECO:0000313" key="5">
    <source>
        <dbReference type="EMBL" id="MCP9550344.1"/>
    </source>
</evidence>
<sequence length="95" mass="11331">MKEIRKTSQFKKDYKRFKNDKEFVETLMGIVKLLAEGNQIPEEYNPHSLKGNWKNYMECHIENDTLLIWFDKNNNAIELVRLGSHSELFGKGRKR</sequence>